<dbReference type="InterPro" id="IPR040605">
    <property type="entry name" value="Glyco_hydro2_dom5"/>
</dbReference>
<dbReference type="PANTHER" id="PTHR42732">
    <property type="entry name" value="BETA-GALACTOSIDASE"/>
    <property type="match status" value="1"/>
</dbReference>
<dbReference type="EMBL" id="BMIB01000004">
    <property type="protein sequence ID" value="GGH75796.1"/>
    <property type="molecule type" value="Genomic_DNA"/>
</dbReference>
<protein>
    <submittedName>
        <fullName evidence="9">Beta-galactosidase</fullName>
    </submittedName>
</protein>
<evidence type="ECO:0000256" key="2">
    <source>
        <dbReference type="ARBA" id="ARBA00022801"/>
    </source>
</evidence>
<dbReference type="SUPFAM" id="SSF49303">
    <property type="entry name" value="beta-Galactosidase/glucuronidase domain"/>
    <property type="match status" value="1"/>
</dbReference>
<dbReference type="InterPro" id="IPR036156">
    <property type="entry name" value="Beta-gal/glucu_dom_sf"/>
</dbReference>
<dbReference type="InterPro" id="IPR013783">
    <property type="entry name" value="Ig-like_fold"/>
</dbReference>
<dbReference type="SUPFAM" id="SSF49785">
    <property type="entry name" value="Galactose-binding domain-like"/>
    <property type="match status" value="2"/>
</dbReference>
<evidence type="ECO:0000259" key="6">
    <source>
        <dbReference type="Pfam" id="PF02837"/>
    </source>
</evidence>
<dbReference type="InterPro" id="IPR008979">
    <property type="entry name" value="Galactose-bd-like_sf"/>
</dbReference>
<comment type="similarity">
    <text evidence="1">Belongs to the glycosyl hydrolase 2 family.</text>
</comment>
<keyword evidence="10" id="KW-1185">Reference proteome</keyword>
<accession>A0A917J243</accession>
<dbReference type="Pfam" id="PF00703">
    <property type="entry name" value="Glyco_hydro_2"/>
    <property type="match status" value="1"/>
</dbReference>
<dbReference type="Pfam" id="PF18565">
    <property type="entry name" value="Glyco_hydro2_C5"/>
    <property type="match status" value="1"/>
</dbReference>
<dbReference type="InterPro" id="IPR006104">
    <property type="entry name" value="Glyco_hydro_2_N"/>
</dbReference>
<dbReference type="SUPFAM" id="SSF51445">
    <property type="entry name" value="(Trans)glycosidases"/>
    <property type="match status" value="1"/>
</dbReference>
<sequence>MQIRLIFSVLCFAVLQATAGDIKLPETVRAKYNFNPGWVMQTGDPANAFEAGFNDKGWKAVTLPHAFNEDDAFRKPIEQLTTGVVWYRKHFVIPAARKGQKVFLEFEGIRQAGEFYLNGQWIGRHENGITAFGFDITDSVKYGQENVLAVRIDNSWDYREKATNSTFQWSDKNFYANYGGINKNVFLHFAPRVYQTLPLYSNLKTKGVYIYASDIDVKGRSATINVQSEIRNESDKPVNVTYIVTITDKDGGIVRTFKSADNALSPGDTRVASASGKAGSLHFWSRGYGYLYNVYTVVMINGKTVDIVKTVTGFRKTAFRNGVLQLNDRPIQIKGYAQRSTNEWPAAGSAVPAWMSDFSNGLMVESGANLVRWMHVTPWKQDIESCDRVGLMQAMPAGDSEKDVDGRRWEQRMEVMRDAIIYNRNNPSIVFYECGNKGISEAHMVQMKQIRDEYDAHGGRAIGSREMLSKNSAAEYGGEMLYINKSGGKPLWSMEYSRDEGLRKYWDEYSPPFHKEGDGPLYKGQPAKEYNHNQDAHAIEDVVRWYDYWKERPGTGNRVNGGGVNIIFSESNTHYRGAENYRRSGEVDAMRIPKDGFYAHQAMWDGWVDDLKPHLHILGHWNYSDTVTKDMYVVSNADRVELFVNGRSYGYGKQTNRFLYTFKRVKWEAGAVKAVGYTNGRKSCEEEHETAGAPAAIKLTPYHAPKGWLANGADMAMVQVEVVDEKGNRCPTALNTIHFTLEGPAEWRGGIAQGEDNYVLKQDLPVECGVNRVLLRSAVNAGTVTVKATSGNLQAGELQLTTLPFEVKEGLALQMPADGLTGQLKYDGTPDEDAYTANRFPLKIARGYASSNQDSVAYSFDDDETTDWYSNPGPDTSWVAYETEYFSTFNAVTLKLNNFRTRSYPIRILVDKKEVFIGNTPRGLGYVTLEFAPARGKMVKIQLLSAADVKGDSSTEMNGKQLGDGIERRDDKARLSIIEAELYGPLNQEP</sequence>
<evidence type="ECO:0000259" key="8">
    <source>
        <dbReference type="Pfam" id="PF18565"/>
    </source>
</evidence>
<keyword evidence="3" id="KW-0326">Glycosidase</keyword>
<dbReference type="InterPro" id="IPR017853">
    <property type="entry name" value="GH"/>
</dbReference>
<dbReference type="GO" id="GO:0005975">
    <property type="term" value="P:carbohydrate metabolic process"/>
    <property type="evidence" value="ECO:0007669"/>
    <property type="project" value="InterPro"/>
</dbReference>
<feature type="domain" description="Glycoside hydrolase family 2" evidence="8">
    <location>
        <begin position="708"/>
        <end position="798"/>
    </location>
</feature>
<feature type="signal peptide" evidence="4">
    <location>
        <begin position="1"/>
        <end position="19"/>
    </location>
</feature>
<evidence type="ECO:0000313" key="10">
    <source>
        <dbReference type="Proteomes" id="UP000627292"/>
    </source>
</evidence>
<dbReference type="Gene3D" id="2.60.40.10">
    <property type="entry name" value="Immunoglobulins"/>
    <property type="match status" value="3"/>
</dbReference>
<dbReference type="AlphaFoldDB" id="A0A917J243"/>
<dbReference type="Gene3D" id="2.60.120.260">
    <property type="entry name" value="Galactose-binding domain-like"/>
    <property type="match status" value="2"/>
</dbReference>
<organism evidence="9 10">
    <name type="scientific">Filimonas zeae</name>
    <dbReference type="NCBI Taxonomy" id="1737353"/>
    <lineage>
        <taxon>Bacteria</taxon>
        <taxon>Pseudomonadati</taxon>
        <taxon>Bacteroidota</taxon>
        <taxon>Chitinophagia</taxon>
        <taxon>Chitinophagales</taxon>
        <taxon>Chitinophagaceae</taxon>
        <taxon>Filimonas</taxon>
    </lineage>
</organism>
<dbReference type="RefSeq" id="WP_188955608.1">
    <property type="nucleotide sequence ID" value="NZ_BMIB01000004.1"/>
</dbReference>
<dbReference type="InterPro" id="IPR006102">
    <property type="entry name" value="Ig-like_GH2"/>
</dbReference>
<reference evidence="9" key="2">
    <citation type="submission" date="2020-09" db="EMBL/GenBank/DDBJ databases">
        <authorList>
            <person name="Sun Q."/>
            <person name="Zhou Y."/>
        </authorList>
    </citation>
    <scope>NUCLEOTIDE SEQUENCE</scope>
    <source>
        <strain evidence="9">CGMCC 1.15290</strain>
    </source>
</reference>
<dbReference type="Proteomes" id="UP000627292">
    <property type="component" value="Unassembled WGS sequence"/>
</dbReference>
<feature type="domain" description="Glycosyl hydrolases family 2 sugar binding" evidence="6">
    <location>
        <begin position="76"/>
        <end position="190"/>
    </location>
</feature>
<name>A0A917J243_9BACT</name>
<evidence type="ECO:0000256" key="4">
    <source>
        <dbReference type="SAM" id="SignalP"/>
    </source>
</evidence>
<evidence type="ECO:0000259" key="7">
    <source>
        <dbReference type="Pfam" id="PF16355"/>
    </source>
</evidence>
<dbReference type="InterPro" id="IPR051913">
    <property type="entry name" value="GH2_Domain-Containing"/>
</dbReference>
<keyword evidence="4" id="KW-0732">Signal</keyword>
<evidence type="ECO:0000256" key="3">
    <source>
        <dbReference type="ARBA" id="ARBA00023295"/>
    </source>
</evidence>
<dbReference type="GO" id="GO:0004553">
    <property type="term" value="F:hydrolase activity, hydrolyzing O-glycosyl compounds"/>
    <property type="evidence" value="ECO:0007669"/>
    <property type="project" value="InterPro"/>
</dbReference>
<feature type="chain" id="PRO_5038059278" evidence="4">
    <location>
        <begin position="20"/>
        <end position="990"/>
    </location>
</feature>
<comment type="caution">
    <text evidence="9">The sequence shown here is derived from an EMBL/GenBank/DDBJ whole genome shotgun (WGS) entry which is preliminary data.</text>
</comment>
<evidence type="ECO:0000256" key="1">
    <source>
        <dbReference type="ARBA" id="ARBA00007401"/>
    </source>
</evidence>
<proteinExistence type="inferred from homology"/>
<evidence type="ECO:0000313" key="9">
    <source>
        <dbReference type="EMBL" id="GGH75796.1"/>
    </source>
</evidence>
<feature type="domain" description="Glycoside hydrolase family 2 immunoglobulin-like beta-sandwich" evidence="5">
    <location>
        <begin position="213"/>
        <end position="315"/>
    </location>
</feature>
<dbReference type="Pfam" id="PF02837">
    <property type="entry name" value="Glyco_hydro_2_N"/>
    <property type="match status" value="1"/>
</dbReference>
<dbReference type="InterPro" id="IPR032311">
    <property type="entry name" value="DUF4982"/>
</dbReference>
<dbReference type="Pfam" id="PF16355">
    <property type="entry name" value="DUF4982"/>
    <property type="match status" value="1"/>
</dbReference>
<dbReference type="PANTHER" id="PTHR42732:SF1">
    <property type="entry name" value="BETA-MANNOSIDASE"/>
    <property type="match status" value="1"/>
</dbReference>
<gene>
    <name evidence="9" type="ORF">GCM10011379_39730</name>
</gene>
<dbReference type="Gene3D" id="3.20.20.80">
    <property type="entry name" value="Glycosidases"/>
    <property type="match status" value="1"/>
</dbReference>
<feature type="domain" description="DUF4982" evidence="7">
    <location>
        <begin position="629"/>
        <end position="682"/>
    </location>
</feature>
<keyword evidence="2" id="KW-0378">Hydrolase</keyword>
<evidence type="ECO:0000259" key="5">
    <source>
        <dbReference type="Pfam" id="PF00703"/>
    </source>
</evidence>
<reference evidence="9" key="1">
    <citation type="journal article" date="2014" name="Int. J. Syst. Evol. Microbiol.">
        <title>Complete genome sequence of Corynebacterium casei LMG S-19264T (=DSM 44701T), isolated from a smear-ripened cheese.</title>
        <authorList>
            <consortium name="US DOE Joint Genome Institute (JGI-PGF)"/>
            <person name="Walter F."/>
            <person name="Albersmeier A."/>
            <person name="Kalinowski J."/>
            <person name="Ruckert C."/>
        </authorList>
    </citation>
    <scope>NUCLEOTIDE SEQUENCE</scope>
    <source>
        <strain evidence="9">CGMCC 1.15290</strain>
    </source>
</reference>